<sequence length="108" mass="11103">MPHFLIKGNYTAEGSKGLLGEGGSSRLDQAKSLIESLGGNLECMYFSYGEDDIVGVCEMPDSATAAAVSLTVSSTGAVNVSLTPLITAEEIDAASGKAKDLTYRPPGS</sequence>
<dbReference type="InterPro" id="IPR014845">
    <property type="entry name" value="GYD/TTHA1554"/>
</dbReference>
<organism evidence="1">
    <name type="scientific">marine metagenome</name>
    <dbReference type="NCBI Taxonomy" id="408172"/>
    <lineage>
        <taxon>unclassified sequences</taxon>
        <taxon>metagenomes</taxon>
        <taxon>ecological metagenomes</taxon>
    </lineage>
</organism>
<accession>A0A382P405</accession>
<reference evidence="1" key="1">
    <citation type="submission" date="2018-05" db="EMBL/GenBank/DDBJ databases">
        <authorList>
            <person name="Lanie J.A."/>
            <person name="Ng W.-L."/>
            <person name="Kazmierczak K.M."/>
            <person name="Andrzejewski T.M."/>
            <person name="Davidsen T.M."/>
            <person name="Wayne K.J."/>
            <person name="Tettelin H."/>
            <person name="Glass J.I."/>
            <person name="Rusch D."/>
            <person name="Podicherti R."/>
            <person name="Tsui H.-C.T."/>
            <person name="Winkler M.E."/>
        </authorList>
    </citation>
    <scope>NUCLEOTIDE SEQUENCE</scope>
</reference>
<dbReference type="Pfam" id="PF08734">
    <property type="entry name" value="GYD"/>
    <property type="match status" value="1"/>
</dbReference>
<proteinExistence type="predicted"/>
<name>A0A382P405_9ZZZZ</name>
<dbReference type="EMBL" id="UINC01104720">
    <property type="protein sequence ID" value="SVC68093.1"/>
    <property type="molecule type" value="Genomic_DNA"/>
</dbReference>
<protein>
    <recommendedName>
        <fullName evidence="2">GYD domain protein</fullName>
    </recommendedName>
</protein>
<gene>
    <name evidence="1" type="ORF">METZ01_LOCUS320947</name>
</gene>
<dbReference type="AlphaFoldDB" id="A0A382P405"/>
<evidence type="ECO:0000313" key="1">
    <source>
        <dbReference type="EMBL" id="SVC68093.1"/>
    </source>
</evidence>
<evidence type="ECO:0008006" key="2">
    <source>
        <dbReference type="Google" id="ProtNLM"/>
    </source>
</evidence>